<evidence type="ECO:0000259" key="1">
    <source>
        <dbReference type="PROSITE" id="PS50075"/>
    </source>
</evidence>
<dbReference type="Proteomes" id="UP001595859">
    <property type="component" value="Unassembled WGS sequence"/>
</dbReference>
<name>A0ABV9RUH9_9PSEU</name>
<dbReference type="RefSeq" id="WP_378054369.1">
    <property type="nucleotide sequence ID" value="NZ_JBHSIS010000002.1"/>
</dbReference>
<evidence type="ECO:0000313" key="2">
    <source>
        <dbReference type="EMBL" id="MFC4852554.1"/>
    </source>
</evidence>
<gene>
    <name evidence="2" type="ORF">ACFPCV_03490</name>
</gene>
<reference evidence="3" key="1">
    <citation type="journal article" date="2019" name="Int. J. Syst. Evol. Microbiol.">
        <title>The Global Catalogue of Microorganisms (GCM) 10K type strain sequencing project: providing services to taxonomists for standard genome sequencing and annotation.</title>
        <authorList>
            <consortium name="The Broad Institute Genomics Platform"/>
            <consortium name="The Broad Institute Genome Sequencing Center for Infectious Disease"/>
            <person name="Wu L."/>
            <person name="Ma J."/>
        </authorList>
    </citation>
    <scope>NUCLEOTIDE SEQUENCE [LARGE SCALE GENOMIC DNA]</scope>
    <source>
        <strain evidence="3">ZS-22-S1</strain>
    </source>
</reference>
<dbReference type="SUPFAM" id="SSF47336">
    <property type="entry name" value="ACP-like"/>
    <property type="match status" value="1"/>
</dbReference>
<protein>
    <submittedName>
        <fullName evidence="2">Acyl carrier protein</fullName>
    </submittedName>
</protein>
<dbReference type="Pfam" id="PF00550">
    <property type="entry name" value="PP-binding"/>
    <property type="match status" value="1"/>
</dbReference>
<dbReference type="PROSITE" id="PS50075">
    <property type="entry name" value="CARRIER"/>
    <property type="match status" value="1"/>
</dbReference>
<comment type="caution">
    <text evidence="2">The sequence shown here is derived from an EMBL/GenBank/DDBJ whole genome shotgun (WGS) entry which is preliminary data.</text>
</comment>
<dbReference type="EMBL" id="JBHSIS010000002">
    <property type="protein sequence ID" value="MFC4852554.1"/>
    <property type="molecule type" value="Genomic_DNA"/>
</dbReference>
<proteinExistence type="predicted"/>
<dbReference type="Gene3D" id="1.10.1200.10">
    <property type="entry name" value="ACP-like"/>
    <property type="match status" value="1"/>
</dbReference>
<feature type="domain" description="Carrier" evidence="1">
    <location>
        <begin position="1"/>
        <end position="75"/>
    </location>
</feature>
<evidence type="ECO:0000313" key="3">
    <source>
        <dbReference type="Proteomes" id="UP001595859"/>
    </source>
</evidence>
<sequence length="76" mass="8122">MVEGRVRDVIASVLAVAPAEVPDRLSPETVPGWSSLRQVQLALALEQEFGVEVDPNVIPDLVSQAAILAYVREVAA</sequence>
<accession>A0ABV9RUH9</accession>
<keyword evidence="3" id="KW-1185">Reference proteome</keyword>
<dbReference type="InterPro" id="IPR009081">
    <property type="entry name" value="PP-bd_ACP"/>
</dbReference>
<dbReference type="InterPro" id="IPR036736">
    <property type="entry name" value="ACP-like_sf"/>
</dbReference>
<organism evidence="2 3">
    <name type="scientific">Actinophytocola glycyrrhizae</name>
    <dbReference type="NCBI Taxonomy" id="2044873"/>
    <lineage>
        <taxon>Bacteria</taxon>
        <taxon>Bacillati</taxon>
        <taxon>Actinomycetota</taxon>
        <taxon>Actinomycetes</taxon>
        <taxon>Pseudonocardiales</taxon>
        <taxon>Pseudonocardiaceae</taxon>
    </lineage>
</organism>